<feature type="region of interest" description="Disordered" evidence="1">
    <location>
        <begin position="323"/>
        <end position="360"/>
    </location>
</feature>
<evidence type="ECO:0000313" key="2">
    <source>
        <dbReference type="EMBL" id="TPX41975.1"/>
    </source>
</evidence>
<proteinExistence type="predicted"/>
<accession>A0A507CS49</accession>
<sequence>MDEYRMMLQCRLEKVYPKVRQDISENEGKGDLSKEATLKESFQKIVLKVAGVGLNARRAAFMKSPSKGRLPDEVFLFLPAMLAKSRHVLDNSQRRYVRTSSFKTNGLVLSLLWIDTTSKPPPPDRKVEDAINLPNVFHNNTLRSTHKDAWIIAIDPGATCIAGAVAYDPKHPNQRRNLVVSTKCLAEPERRYRDWLEADKLEAICTAEWDCTKSDQETWAEFLKRFVASYDKARTYYSTKKYKRKRWDVDKAKRGELDRVLDGIVKMVGEFMGHKLSDDKKVIVAIGMCDFGSTKSCHIMFIRDVMAADNMVNIARGYLEHDERPTYLKPPSKDKNAPMKRKADEGSTSRGGPSISRKTR</sequence>
<dbReference type="VEuPathDB" id="FungiDB:SeMB42_g03124"/>
<dbReference type="AlphaFoldDB" id="A0A507CS49"/>
<feature type="compositionally biased region" description="Basic and acidic residues" evidence="1">
    <location>
        <begin position="323"/>
        <end position="347"/>
    </location>
</feature>
<dbReference type="Proteomes" id="UP000320475">
    <property type="component" value="Unassembled WGS sequence"/>
</dbReference>
<dbReference type="EMBL" id="QEAM01000293">
    <property type="protein sequence ID" value="TPX41975.1"/>
    <property type="molecule type" value="Genomic_DNA"/>
</dbReference>
<gene>
    <name evidence="2" type="ORF">SeLEV6574_g05834</name>
</gene>
<organism evidence="2 3">
    <name type="scientific">Synchytrium endobioticum</name>
    <dbReference type="NCBI Taxonomy" id="286115"/>
    <lineage>
        <taxon>Eukaryota</taxon>
        <taxon>Fungi</taxon>
        <taxon>Fungi incertae sedis</taxon>
        <taxon>Chytridiomycota</taxon>
        <taxon>Chytridiomycota incertae sedis</taxon>
        <taxon>Chytridiomycetes</taxon>
        <taxon>Synchytriales</taxon>
        <taxon>Synchytriaceae</taxon>
        <taxon>Synchytrium</taxon>
    </lineage>
</organism>
<evidence type="ECO:0000256" key="1">
    <source>
        <dbReference type="SAM" id="MobiDB-lite"/>
    </source>
</evidence>
<evidence type="ECO:0000313" key="3">
    <source>
        <dbReference type="Proteomes" id="UP000320475"/>
    </source>
</evidence>
<protein>
    <submittedName>
        <fullName evidence="2">Uncharacterized protein</fullName>
    </submittedName>
</protein>
<reference evidence="2 3" key="1">
    <citation type="journal article" date="2019" name="Sci. Rep.">
        <title>Comparative genomics of chytrid fungi reveal insights into the obligate biotrophic and pathogenic lifestyle of Synchytrium endobioticum.</title>
        <authorList>
            <person name="van de Vossenberg B.T.L.H."/>
            <person name="Warris S."/>
            <person name="Nguyen H.D.T."/>
            <person name="van Gent-Pelzer M.P.E."/>
            <person name="Joly D.L."/>
            <person name="van de Geest H.C."/>
            <person name="Bonants P.J.M."/>
            <person name="Smith D.S."/>
            <person name="Levesque C.A."/>
            <person name="van der Lee T.A.J."/>
        </authorList>
    </citation>
    <scope>NUCLEOTIDE SEQUENCE [LARGE SCALE GENOMIC DNA]</scope>
    <source>
        <strain evidence="2 3">LEV6574</strain>
    </source>
</reference>
<comment type="caution">
    <text evidence="2">The sequence shown here is derived from an EMBL/GenBank/DDBJ whole genome shotgun (WGS) entry which is preliminary data.</text>
</comment>
<name>A0A507CS49_9FUNG</name>